<keyword evidence="11" id="KW-1185">Reference proteome</keyword>
<feature type="compositionally biased region" description="Pro residues" evidence="8">
    <location>
        <begin position="453"/>
        <end position="466"/>
    </location>
</feature>
<feature type="non-terminal residue" evidence="12">
    <location>
        <position position="1"/>
    </location>
</feature>
<keyword evidence="4" id="KW-0805">Transcription regulation</keyword>
<evidence type="ECO:0000256" key="6">
    <source>
        <dbReference type="ARBA" id="ARBA00023163"/>
    </source>
</evidence>
<keyword evidence="5" id="KW-0238">DNA-binding</keyword>
<feature type="compositionally biased region" description="Basic and acidic residues" evidence="8">
    <location>
        <begin position="221"/>
        <end position="236"/>
    </location>
</feature>
<accession>A0A6I9Y351</accession>
<dbReference type="PANTHER" id="PTHR45838:SF2">
    <property type="entry name" value="HISTONE-LYSINE N-METHYLTRANSFERASE 2A"/>
    <property type="match status" value="1"/>
</dbReference>
<proteinExistence type="predicted"/>
<evidence type="ECO:0000256" key="4">
    <source>
        <dbReference type="ARBA" id="ARBA00023015"/>
    </source>
</evidence>
<dbReference type="InterPro" id="IPR019787">
    <property type="entry name" value="Znf_PHD-finger"/>
</dbReference>
<sequence length="1475" mass="159681">AALQVSAAIGINLRRFRAACGAEAASGEDEQFLGFGSDDEAKGAHSPKSLAVSVKASARKPRGRPRNGSDRSPAAPPESLPIYSPSSNPEPTSMENIKRKEFKSGEKRRGRPPALTSVKFKISHKECVPDAQKGGKEEKENVKKTKRAPSATFQHAAKIKKLRTGKLCPLKSQFKSGKLQIGRKGIQIVRRRGRPPSSDRLKAMPALVCSQLEKVQRARKEREGGVPFLPKDEKPTVVRQSPRRPVRMIPSCKRTDATIAKQLLQKAKKGAQKKMEKEAAKLQGRKGRTQLKNIRQFIMPVVSAISSRIIKTPKRFIEDEDYDPPIKIARLESTPNSRFSATSCESSEKSSVASQHSSQLSSDSSRSSSPSVDTSTDSQASEEMQALSEECNNAPEVPPSLPESTSLDNEGAEQRRRRRFSMAEKNFAPKAAKKLPGLQSVSQQQPSSSSSSSPPPPLLTPPPPLQPAAGISDHAPWLMPPTIPLASPFLPSSAAAPAQEKRKSILREPTFRWTSLKPSRSEPQYFSSAKYAKEGLIRKPIFDNFRPPPLTPEDVGFAAAAAAAAAAGFTPPGATAPARLFSPLLSGTRFDLHKRSPLLRAPRFTPSEAHSRIFESVTLPSSISRSTTGSTTAAAAAASSRKRKRRVFSPIRSESRSPSHSMRTRSGRLSASELSTLPPSSSASSSLTSISVGSLASSALNATAFTFPSQSLSQTGEATEKSQRPRKQTSLPAEPFPSGGTAPLFPWFAPEPQAERTRGKDKAAEELPKDRERDNSPEKEKSRERDRDREKENKRESRKEKKKKAAASEIQGGSALFPSTRGSKGKVIVSEDVATSSFAKKPAGRRKLAGPDPAADAPAVVLVDSASIKTKLPKRSRAGGLEKSTLDLGLVASSAEKEESLRLPAASLGIVKHSSISSVLAHADKLPMADKRVASLLKKAKAQLYKIEKSKSLKQADQPKGQGQESDSSETSVRGPRIKHVCRRAAVALGRKRAVFPDDMPTLSALPWEEREKILSSMGNDDKSSVAGSEEAEPLAPPVKPIKPVTRSKAPQEPPVKKGRRSRRCGQCPGCQVPEDCGVCTNCLDKPKFGGRNIKKQCCKMRKCQNLQWMPSKAYLQKQAKAVKKKERKSKSGEKKDGQLGKVQGEPKAAAAAAAAAPPPPPPPPPALGKEDPASKKSSEQARKASEGKMEEGQLPPPPAPDPKQPLPSATRKAGKQAPPALPPAQPPSSGPPKKEAPKTLLAEPKKKTAPSLETAVEQSRQKKIIPRPSLPVKQKPKEKEKPLPVSKPESSALNTLSPSSNNTPSKQKPLTDGVHRIRVDFKEDCVAESVWEMGGLGILTSIPITPRVVCFLCASSGNVEFVYCQVCCEPFHKFCLEVNERPQEDQLENWCCRRCKFCHVCGRQHQASKQLLECNKCRNSYHPECLGPNYPAVTLPTLHHLAFVVVVIVALVTKGAEVPFSEEFGTIVTQGEVM</sequence>
<dbReference type="GO" id="GO:0042800">
    <property type="term" value="F:histone H3K4 methyltransferase activity"/>
    <property type="evidence" value="ECO:0007669"/>
    <property type="project" value="TreeGrafter"/>
</dbReference>
<dbReference type="GeneID" id="106540653"/>
<dbReference type="InterPro" id="IPR013083">
    <property type="entry name" value="Znf_RING/FYVE/PHD"/>
</dbReference>
<feature type="region of interest" description="Disordered" evidence="8">
    <location>
        <begin position="221"/>
        <end position="244"/>
    </location>
</feature>
<feature type="non-terminal residue" evidence="12">
    <location>
        <position position="1475"/>
    </location>
</feature>
<feature type="region of interest" description="Disordered" evidence="8">
    <location>
        <begin position="24"/>
        <end position="151"/>
    </location>
</feature>
<feature type="region of interest" description="Disordered" evidence="8">
    <location>
        <begin position="1110"/>
        <end position="1312"/>
    </location>
</feature>
<evidence type="ECO:0000256" key="5">
    <source>
        <dbReference type="ARBA" id="ARBA00023125"/>
    </source>
</evidence>
<dbReference type="SMART" id="SM00249">
    <property type="entry name" value="PHD"/>
    <property type="match status" value="2"/>
</dbReference>
<feature type="region of interest" description="Disordered" evidence="8">
    <location>
        <begin position="622"/>
        <end position="687"/>
    </location>
</feature>
<dbReference type="GO" id="GO:0003677">
    <property type="term" value="F:DNA binding"/>
    <property type="evidence" value="ECO:0007669"/>
    <property type="project" value="UniProtKB-KW"/>
</dbReference>
<gene>
    <name evidence="12" type="primary">LOC106540653</name>
</gene>
<protein>
    <submittedName>
        <fullName evidence="12">Histone-lysine N-methyltransferase 2A-like</fullName>
    </submittedName>
</protein>
<feature type="compositionally biased region" description="Pro residues" evidence="8">
    <location>
        <begin position="1220"/>
        <end position="1231"/>
    </location>
</feature>
<dbReference type="PROSITE" id="PS50016">
    <property type="entry name" value="ZF_PHD_2"/>
    <property type="match status" value="1"/>
</dbReference>
<feature type="compositionally biased region" description="Basic and acidic residues" evidence="8">
    <location>
        <begin position="96"/>
        <end position="107"/>
    </location>
</feature>
<dbReference type="Gene3D" id="6.10.250.2390">
    <property type="match status" value="1"/>
</dbReference>
<keyword evidence="1" id="KW-0479">Metal-binding</keyword>
<feature type="region of interest" description="Disordered" evidence="8">
    <location>
        <begin position="948"/>
        <end position="977"/>
    </location>
</feature>
<evidence type="ECO:0000259" key="9">
    <source>
        <dbReference type="PROSITE" id="PS50016"/>
    </source>
</evidence>
<feature type="compositionally biased region" description="Pro residues" evidence="8">
    <location>
        <begin position="1157"/>
        <end position="1167"/>
    </location>
</feature>
<feature type="compositionally biased region" description="Low complexity" evidence="8">
    <location>
        <begin position="340"/>
        <end position="379"/>
    </location>
</feature>
<dbReference type="PROSITE" id="PS51058">
    <property type="entry name" value="ZF_CXXC"/>
    <property type="match status" value="1"/>
</dbReference>
<feature type="compositionally biased region" description="Basic and acidic residues" evidence="8">
    <location>
        <begin position="753"/>
        <end position="799"/>
    </location>
</feature>
<dbReference type="FunFam" id="3.30.40.10:FF:000394">
    <property type="entry name" value="Histone-lysine N-methyltransferase"/>
    <property type="match status" value="1"/>
</dbReference>
<feature type="region of interest" description="Disordered" evidence="8">
    <location>
        <begin position="711"/>
        <end position="854"/>
    </location>
</feature>
<dbReference type="GO" id="GO:0035097">
    <property type="term" value="C:histone methyltransferase complex"/>
    <property type="evidence" value="ECO:0007669"/>
    <property type="project" value="TreeGrafter"/>
</dbReference>
<evidence type="ECO:0000313" key="12">
    <source>
        <dbReference type="RefSeq" id="XP_013911320.1"/>
    </source>
</evidence>
<evidence type="ECO:0000256" key="7">
    <source>
        <dbReference type="PROSITE-ProRule" id="PRU00509"/>
    </source>
</evidence>
<feature type="region of interest" description="Disordered" evidence="8">
    <location>
        <begin position="1014"/>
        <end position="1073"/>
    </location>
</feature>
<dbReference type="Gene3D" id="3.30.40.10">
    <property type="entry name" value="Zinc/RING finger domain, C3HC4 (zinc finger)"/>
    <property type="match status" value="1"/>
</dbReference>
<dbReference type="InterPro" id="IPR002857">
    <property type="entry name" value="Znf_CXXC"/>
</dbReference>
<dbReference type="GO" id="GO:0045893">
    <property type="term" value="P:positive regulation of DNA-templated transcription"/>
    <property type="evidence" value="ECO:0007669"/>
    <property type="project" value="TreeGrafter"/>
</dbReference>
<keyword evidence="6" id="KW-0804">Transcription</keyword>
<keyword evidence="3" id="KW-0862">Zinc</keyword>
<dbReference type="SUPFAM" id="SSF57903">
    <property type="entry name" value="FYVE/PHD zinc finger"/>
    <property type="match status" value="2"/>
</dbReference>
<feature type="compositionally biased region" description="Polar residues" evidence="8">
    <location>
        <begin position="961"/>
        <end position="972"/>
    </location>
</feature>
<feature type="compositionally biased region" description="Low complexity" evidence="8">
    <location>
        <begin position="435"/>
        <end position="452"/>
    </location>
</feature>
<dbReference type="PANTHER" id="PTHR45838">
    <property type="entry name" value="HISTONE-LYSINE-N-METHYLTRANSFERASE 2 KMT2 FAMILY MEMBER"/>
    <property type="match status" value="1"/>
</dbReference>
<evidence type="ECO:0000256" key="1">
    <source>
        <dbReference type="ARBA" id="ARBA00022723"/>
    </source>
</evidence>
<evidence type="ECO:0000256" key="8">
    <source>
        <dbReference type="SAM" id="MobiDB-lite"/>
    </source>
</evidence>
<feature type="compositionally biased region" description="Basic and acidic residues" evidence="8">
    <location>
        <begin position="1014"/>
        <end position="1024"/>
    </location>
</feature>
<feature type="compositionally biased region" description="Basic and acidic residues" evidence="8">
    <location>
        <begin position="1169"/>
        <end position="1192"/>
    </location>
</feature>
<feature type="compositionally biased region" description="Pro residues" evidence="8">
    <location>
        <begin position="1195"/>
        <end position="1206"/>
    </location>
</feature>
<evidence type="ECO:0000256" key="2">
    <source>
        <dbReference type="ARBA" id="ARBA00022771"/>
    </source>
</evidence>
<dbReference type="InterPro" id="IPR001965">
    <property type="entry name" value="Znf_PHD"/>
</dbReference>
<feature type="compositionally biased region" description="Low complexity" evidence="8">
    <location>
        <begin position="1284"/>
        <end position="1306"/>
    </location>
</feature>
<feature type="compositionally biased region" description="Low complexity" evidence="8">
    <location>
        <begin position="1147"/>
        <end position="1156"/>
    </location>
</feature>
<feature type="compositionally biased region" description="Low complexity" evidence="8">
    <location>
        <begin position="669"/>
        <end position="687"/>
    </location>
</feature>
<dbReference type="InterPro" id="IPR011011">
    <property type="entry name" value="Znf_FYVE_PHD"/>
</dbReference>
<dbReference type="Pfam" id="PF02008">
    <property type="entry name" value="zf-CXXC"/>
    <property type="match status" value="1"/>
</dbReference>
<organism evidence="11 12">
    <name type="scientific">Thamnophis sirtalis</name>
    <dbReference type="NCBI Taxonomy" id="35019"/>
    <lineage>
        <taxon>Eukaryota</taxon>
        <taxon>Metazoa</taxon>
        <taxon>Chordata</taxon>
        <taxon>Craniata</taxon>
        <taxon>Vertebrata</taxon>
        <taxon>Euteleostomi</taxon>
        <taxon>Lepidosauria</taxon>
        <taxon>Squamata</taxon>
        <taxon>Bifurcata</taxon>
        <taxon>Unidentata</taxon>
        <taxon>Episquamata</taxon>
        <taxon>Toxicofera</taxon>
        <taxon>Serpentes</taxon>
        <taxon>Colubroidea</taxon>
        <taxon>Colubridae</taxon>
        <taxon>Natricinae</taxon>
        <taxon>Thamnophis</taxon>
    </lineage>
</organism>
<feature type="domain" description="CXXC-type" evidence="10">
    <location>
        <begin position="1057"/>
        <end position="1105"/>
    </location>
</feature>
<keyword evidence="2 7" id="KW-0863">Zinc-finger</keyword>
<dbReference type="Proteomes" id="UP000504617">
    <property type="component" value="Unplaced"/>
</dbReference>
<evidence type="ECO:0000259" key="10">
    <source>
        <dbReference type="PROSITE" id="PS51058"/>
    </source>
</evidence>
<feature type="region of interest" description="Disordered" evidence="8">
    <location>
        <begin position="333"/>
        <end position="477"/>
    </location>
</feature>
<dbReference type="GO" id="GO:0008270">
    <property type="term" value="F:zinc ion binding"/>
    <property type="evidence" value="ECO:0007669"/>
    <property type="project" value="UniProtKB-KW"/>
</dbReference>
<dbReference type="Pfam" id="PF00628">
    <property type="entry name" value="PHD"/>
    <property type="match status" value="1"/>
</dbReference>
<feature type="compositionally biased region" description="Polar residues" evidence="8">
    <location>
        <begin position="84"/>
        <end position="95"/>
    </location>
</feature>
<reference evidence="12" key="1">
    <citation type="submission" date="2025-08" db="UniProtKB">
        <authorList>
            <consortium name="RefSeq"/>
        </authorList>
    </citation>
    <scope>IDENTIFICATION</scope>
</reference>
<feature type="domain" description="PHD-type" evidence="9">
    <location>
        <begin position="1348"/>
        <end position="1399"/>
    </location>
</feature>
<evidence type="ECO:0000256" key="3">
    <source>
        <dbReference type="ARBA" id="ARBA00022833"/>
    </source>
</evidence>
<feature type="compositionally biased region" description="Low complexity" evidence="8">
    <location>
        <begin position="622"/>
        <end position="639"/>
    </location>
</feature>
<dbReference type="OrthoDB" id="308383at2759"/>
<dbReference type="RefSeq" id="XP_013911320.1">
    <property type="nucleotide sequence ID" value="XM_014055845.1"/>
</dbReference>
<name>A0A6I9Y351_9SAUR</name>
<evidence type="ECO:0000313" key="11">
    <source>
        <dbReference type="Proteomes" id="UP000504617"/>
    </source>
</evidence>
<feature type="compositionally biased region" description="Basic and acidic residues" evidence="8">
    <location>
        <begin position="123"/>
        <end position="143"/>
    </location>
</feature>
<dbReference type="KEGG" id="tsr:106540653"/>
<feature type="compositionally biased region" description="Basic and acidic residues" evidence="8">
    <location>
        <begin position="1130"/>
        <end position="1139"/>
    </location>
</feature>